<evidence type="ECO:0000313" key="3">
    <source>
        <dbReference type="Proteomes" id="UP000023775"/>
    </source>
</evidence>
<dbReference type="SUPFAM" id="SSF52091">
    <property type="entry name" value="SpoIIaa-like"/>
    <property type="match status" value="1"/>
</dbReference>
<dbReference type="PATRIC" id="fig|1268237.3.peg.1094"/>
<gene>
    <name evidence="2" type="ORF">G114_05560</name>
</gene>
<name>N9VMQ3_9GAMM</name>
<evidence type="ECO:0000259" key="1">
    <source>
        <dbReference type="PROSITE" id="PS50801"/>
    </source>
</evidence>
<keyword evidence="3" id="KW-1185">Reference proteome</keyword>
<evidence type="ECO:0000313" key="2">
    <source>
        <dbReference type="EMBL" id="ENY72868.1"/>
    </source>
</evidence>
<dbReference type="InterPro" id="IPR036513">
    <property type="entry name" value="STAS_dom_sf"/>
</dbReference>
<dbReference type="Pfam" id="PF13466">
    <property type="entry name" value="STAS_2"/>
    <property type="match status" value="1"/>
</dbReference>
<dbReference type="eggNOG" id="COG3113">
    <property type="taxonomic scope" value="Bacteria"/>
</dbReference>
<dbReference type="InterPro" id="IPR002645">
    <property type="entry name" value="STAS_dom"/>
</dbReference>
<comment type="caution">
    <text evidence="2">The sequence shown here is derived from an EMBL/GenBank/DDBJ whole genome shotgun (WGS) entry which is preliminary data.</text>
</comment>
<dbReference type="InterPro" id="IPR058548">
    <property type="entry name" value="MlaB-like_STAS"/>
</dbReference>
<dbReference type="PROSITE" id="PS50801">
    <property type="entry name" value="STAS"/>
    <property type="match status" value="1"/>
</dbReference>
<dbReference type="RefSeq" id="WP_005349630.1">
    <property type="nucleotide sequence ID" value="NZ_APVG01000010.1"/>
</dbReference>
<organism evidence="2 3">
    <name type="scientific">Aeromonas diversa CDC 2478-85</name>
    <dbReference type="NCBI Taxonomy" id="1268237"/>
    <lineage>
        <taxon>Bacteria</taxon>
        <taxon>Pseudomonadati</taxon>
        <taxon>Pseudomonadota</taxon>
        <taxon>Gammaproteobacteria</taxon>
        <taxon>Aeromonadales</taxon>
        <taxon>Aeromonadaceae</taxon>
        <taxon>Aeromonas</taxon>
    </lineage>
</organism>
<reference evidence="2 3" key="1">
    <citation type="journal article" date="2013" name="Genome Announc.">
        <title>Draft Genome Sequence of the Aeromonas diversa Type Strain.</title>
        <authorList>
            <person name="Farfan M."/>
            <person name="Spataro N."/>
            <person name="Sanglas A."/>
            <person name="Albarral V."/>
            <person name="Loren J.G."/>
            <person name="Bosch E."/>
            <person name="Fuste M.C."/>
        </authorList>
    </citation>
    <scope>NUCLEOTIDE SEQUENCE [LARGE SCALE GENOMIC DNA]</scope>
    <source>
        <strain evidence="2 3">2478-85</strain>
    </source>
</reference>
<dbReference type="AlphaFoldDB" id="N9VMQ3"/>
<dbReference type="Proteomes" id="UP000023775">
    <property type="component" value="Unassembled WGS sequence"/>
</dbReference>
<protein>
    <recommendedName>
        <fullName evidence="1">STAS domain-containing protein</fullName>
    </recommendedName>
</protein>
<dbReference type="OrthoDB" id="5600674at2"/>
<proteinExistence type="predicted"/>
<accession>N9VMQ3</accession>
<feature type="domain" description="STAS" evidence="1">
    <location>
        <begin position="28"/>
        <end position="84"/>
    </location>
</feature>
<sequence length="84" mass="9387">MRLSGDLQGEQVRRLWAIRDQWWQDETMDLRELVAIDSAGVAILVKWAKAVRERGQTPGLIGTPDDFDKLAALYGVAGLFTTQA</sequence>
<dbReference type="Gene3D" id="3.30.750.24">
    <property type="entry name" value="STAS domain"/>
    <property type="match status" value="1"/>
</dbReference>
<dbReference type="EMBL" id="APVG01000010">
    <property type="protein sequence ID" value="ENY72868.1"/>
    <property type="molecule type" value="Genomic_DNA"/>
</dbReference>